<organism evidence="9 10">
    <name type="scientific">Candidatus Neomicrothrix subdominans</name>
    <dbReference type="NCBI Taxonomy" id="2954438"/>
    <lineage>
        <taxon>Bacteria</taxon>
        <taxon>Bacillati</taxon>
        <taxon>Actinomycetota</taxon>
        <taxon>Acidimicrobiia</taxon>
        <taxon>Acidimicrobiales</taxon>
        <taxon>Microthrixaceae</taxon>
        <taxon>Candidatus Neomicrothrix</taxon>
    </lineage>
</organism>
<evidence type="ECO:0000256" key="4">
    <source>
        <dbReference type="ARBA" id="ARBA00022448"/>
    </source>
</evidence>
<evidence type="ECO:0000256" key="5">
    <source>
        <dbReference type="ARBA" id="ARBA00022982"/>
    </source>
</evidence>
<keyword evidence="5" id="KW-0249">Electron transport</keyword>
<dbReference type="InterPro" id="IPR014730">
    <property type="entry name" value="ETF_a/b_N"/>
</dbReference>
<evidence type="ECO:0000256" key="3">
    <source>
        <dbReference type="ARBA" id="ARBA00016797"/>
    </source>
</evidence>
<evidence type="ECO:0000313" key="10">
    <source>
        <dbReference type="Proteomes" id="UP000727993"/>
    </source>
</evidence>
<dbReference type="GO" id="GO:0009055">
    <property type="term" value="F:electron transfer activity"/>
    <property type="evidence" value="ECO:0007669"/>
    <property type="project" value="InterPro"/>
</dbReference>
<evidence type="ECO:0000313" key="9">
    <source>
        <dbReference type="EMBL" id="MBK9295963.1"/>
    </source>
</evidence>
<dbReference type="EMBL" id="JADJZA010000001">
    <property type="protein sequence ID" value="MBK9295963.1"/>
    <property type="molecule type" value="Genomic_DNA"/>
</dbReference>
<dbReference type="PANTHER" id="PTHR21294">
    <property type="entry name" value="ELECTRON TRANSFER FLAVOPROTEIN BETA-SUBUNIT"/>
    <property type="match status" value="1"/>
</dbReference>
<dbReference type="SUPFAM" id="SSF52402">
    <property type="entry name" value="Adenine nucleotide alpha hydrolases-like"/>
    <property type="match status" value="1"/>
</dbReference>
<evidence type="ECO:0000256" key="6">
    <source>
        <dbReference type="ARBA" id="ARBA00025649"/>
    </source>
</evidence>
<dbReference type="CDD" id="cd01714">
    <property type="entry name" value="ETF_beta"/>
    <property type="match status" value="1"/>
</dbReference>
<dbReference type="InterPro" id="IPR012255">
    <property type="entry name" value="ETF_b"/>
</dbReference>
<dbReference type="Gene3D" id="3.40.50.620">
    <property type="entry name" value="HUPs"/>
    <property type="match status" value="1"/>
</dbReference>
<dbReference type="PANTHER" id="PTHR21294:SF8">
    <property type="entry name" value="ELECTRON TRANSFER FLAVOPROTEIN SUBUNIT BETA"/>
    <property type="match status" value="1"/>
</dbReference>
<gene>
    <name evidence="9" type="ORF">IPN02_03620</name>
</gene>
<dbReference type="GO" id="GO:0005829">
    <property type="term" value="C:cytosol"/>
    <property type="evidence" value="ECO:0007669"/>
    <property type="project" value="TreeGrafter"/>
</dbReference>
<evidence type="ECO:0000256" key="7">
    <source>
        <dbReference type="SAM" id="MobiDB-lite"/>
    </source>
</evidence>
<protein>
    <recommendedName>
        <fullName evidence="3">Electron transfer flavoprotein subunit beta</fullName>
    </recommendedName>
</protein>
<reference evidence="9 10" key="1">
    <citation type="submission" date="2020-10" db="EMBL/GenBank/DDBJ databases">
        <title>Connecting structure to function with the recovery of over 1000 high-quality activated sludge metagenome-assembled genomes encoding full-length rRNA genes using long-read sequencing.</title>
        <authorList>
            <person name="Singleton C.M."/>
            <person name="Petriglieri F."/>
            <person name="Kristensen J.M."/>
            <person name="Kirkegaard R.H."/>
            <person name="Michaelsen T.Y."/>
            <person name="Andersen M.H."/>
            <person name="Karst S.M."/>
            <person name="Dueholm M.S."/>
            <person name="Nielsen P.H."/>
            <person name="Albertsen M."/>
        </authorList>
    </citation>
    <scope>NUCLEOTIDE SEQUENCE [LARGE SCALE GENOMIC DNA]</scope>
    <source>
        <strain evidence="9">Lyne_18-Q3-R50-59_MAXAC.006</strain>
    </source>
</reference>
<sequence>MRAVTDEAVELAMSRIFKAPEATGPGPVPSAQGATPGRVGGARPVLFGGRPVGRLAHMNVVVCVKQIPDPAEPGDLDPETKTLKREGKLILDESDSYGVEMALQLVDNAGEGEVTLISMAPNEEVSGLRTALAMGAAKAILISDPALAGSDALTTAKVLAAAAKRVEGADLILTATESSDGYTGTVPEQLAAVLDLPSVTFAKEVEVGDGAVKVRRQTEAGFNDVECPLPAVVSVTAGVVEPRYPSFKGIMAAKSKPVENLTVADLGLDASQVGWAGAGQEIIDIAKAPAREAGEIIEDEGEAFQSVVDYLANLKII</sequence>
<dbReference type="InterPro" id="IPR014729">
    <property type="entry name" value="Rossmann-like_a/b/a_fold"/>
</dbReference>
<dbReference type="AlphaFoldDB" id="A0A936TC89"/>
<dbReference type="SMART" id="SM00893">
    <property type="entry name" value="ETF"/>
    <property type="match status" value="1"/>
</dbReference>
<feature type="region of interest" description="Disordered" evidence="7">
    <location>
        <begin position="20"/>
        <end position="39"/>
    </location>
</feature>
<accession>A0A936TC89</accession>
<comment type="subunit">
    <text evidence="2">Heterodimer of an alpha and a beta subunit.</text>
</comment>
<evidence type="ECO:0000256" key="1">
    <source>
        <dbReference type="ARBA" id="ARBA00007557"/>
    </source>
</evidence>
<comment type="function">
    <text evidence="6">The electron transfer flavoprotein serves as a specific electron acceptor for other dehydrogenases. It transfers the electrons to the main respiratory chain via ETF-ubiquinone oxidoreductase (ETF dehydrogenase).</text>
</comment>
<dbReference type="InterPro" id="IPR033948">
    <property type="entry name" value="ETF_beta_N"/>
</dbReference>
<dbReference type="Proteomes" id="UP000727993">
    <property type="component" value="Unassembled WGS sequence"/>
</dbReference>
<evidence type="ECO:0000259" key="8">
    <source>
        <dbReference type="SMART" id="SM00893"/>
    </source>
</evidence>
<evidence type="ECO:0000256" key="2">
    <source>
        <dbReference type="ARBA" id="ARBA00011355"/>
    </source>
</evidence>
<feature type="domain" description="Electron transfer flavoprotein alpha/beta-subunit N-terminal" evidence="8">
    <location>
        <begin position="80"/>
        <end position="270"/>
    </location>
</feature>
<dbReference type="Pfam" id="PF01012">
    <property type="entry name" value="ETF"/>
    <property type="match status" value="1"/>
</dbReference>
<comment type="caution">
    <text evidence="9">The sequence shown here is derived from an EMBL/GenBank/DDBJ whole genome shotgun (WGS) entry which is preliminary data.</text>
</comment>
<keyword evidence="4" id="KW-0813">Transport</keyword>
<proteinExistence type="inferred from homology"/>
<comment type="similarity">
    <text evidence="1">Belongs to the ETF beta-subunit/FixA family.</text>
</comment>
<name>A0A936TC89_9ACTN</name>